<feature type="domain" description="Retrotransposon gag" evidence="2">
    <location>
        <begin position="59"/>
        <end position="148"/>
    </location>
</feature>
<dbReference type="PANTHER" id="PTHR33223:SF10">
    <property type="entry name" value="AMINOTRANSFERASE-LIKE PLANT MOBILE DOMAIN-CONTAINING PROTEIN"/>
    <property type="match status" value="1"/>
</dbReference>
<sequence>MDDNALFTDDIRLAPIPEDFRPPRLEAYRGTTDPCEHVQGFEAAVRYCHPDEATKCHLLANTLKGEAFNWFIKLPRGHISSYEHLKWELIAHFIGQTRMIVSDMVLANIKQGERESLWDYTNRFFAAAAEAEDVDSAVAMHNFRRGLKVGDLSKSLQLAKPRSNPELVARASQFMLLEDAESSPPDVSGAKQERKKRKHRGDEPPTTKLHYGQKSWPR</sequence>
<name>A0A2I0AI30_9ASPA</name>
<dbReference type="InterPro" id="IPR005162">
    <property type="entry name" value="Retrotrans_gag_dom"/>
</dbReference>
<evidence type="ECO:0000313" key="4">
    <source>
        <dbReference type="Proteomes" id="UP000236161"/>
    </source>
</evidence>
<dbReference type="AlphaFoldDB" id="A0A2I0AI30"/>
<dbReference type="OrthoDB" id="784947at2759"/>
<dbReference type="EMBL" id="KZ451980">
    <property type="protein sequence ID" value="PKA55217.1"/>
    <property type="molecule type" value="Genomic_DNA"/>
</dbReference>
<gene>
    <name evidence="3" type="ORF">AXF42_Ash003854</name>
</gene>
<dbReference type="Proteomes" id="UP000236161">
    <property type="component" value="Unassembled WGS sequence"/>
</dbReference>
<dbReference type="PANTHER" id="PTHR33223">
    <property type="entry name" value="CCHC-TYPE DOMAIN-CONTAINING PROTEIN"/>
    <property type="match status" value="1"/>
</dbReference>
<accession>A0A2I0AI30</accession>
<dbReference type="Pfam" id="PF03732">
    <property type="entry name" value="Retrotrans_gag"/>
    <property type="match status" value="1"/>
</dbReference>
<evidence type="ECO:0000256" key="1">
    <source>
        <dbReference type="SAM" id="MobiDB-lite"/>
    </source>
</evidence>
<reference evidence="3 4" key="1">
    <citation type="journal article" date="2017" name="Nature">
        <title>The Apostasia genome and the evolution of orchids.</title>
        <authorList>
            <person name="Zhang G.Q."/>
            <person name="Liu K.W."/>
            <person name="Li Z."/>
            <person name="Lohaus R."/>
            <person name="Hsiao Y.Y."/>
            <person name="Niu S.C."/>
            <person name="Wang J.Y."/>
            <person name="Lin Y.C."/>
            <person name="Xu Q."/>
            <person name="Chen L.J."/>
            <person name="Yoshida K."/>
            <person name="Fujiwara S."/>
            <person name="Wang Z.W."/>
            <person name="Zhang Y.Q."/>
            <person name="Mitsuda N."/>
            <person name="Wang M."/>
            <person name="Liu G.H."/>
            <person name="Pecoraro L."/>
            <person name="Huang H.X."/>
            <person name="Xiao X.J."/>
            <person name="Lin M."/>
            <person name="Wu X.Y."/>
            <person name="Wu W.L."/>
            <person name="Chen Y.Y."/>
            <person name="Chang S.B."/>
            <person name="Sakamoto S."/>
            <person name="Ohme-Takagi M."/>
            <person name="Yagi M."/>
            <person name="Zeng S.J."/>
            <person name="Shen C.Y."/>
            <person name="Yeh C.M."/>
            <person name="Luo Y.B."/>
            <person name="Tsai W.C."/>
            <person name="Van de Peer Y."/>
            <person name="Liu Z.J."/>
        </authorList>
    </citation>
    <scope>NUCLEOTIDE SEQUENCE [LARGE SCALE GENOMIC DNA]</scope>
    <source>
        <strain evidence="4">cv. Shenzhen</strain>
        <tissue evidence="3">Stem</tissue>
    </source>
</reference>
<feature type="region of interest" description="Disordered" evidence="1">
    <location>
        <begin position="179"/>
        <end position="218"/>
    </location>
</feature>
<organism evidence="3 4">
    <name type="scientific">Apostasia shenzhenica</name>
    <dbReference type="NCBI Taxonomy" id="1088818"/>
    <lineage>
        <taxon>Eukaryota</taxon>
        <taxon>Viridiplantae</taxon>
        <taxon>Streptophyta</taxon>
        <taxon>Embryophyta</taxon>
        <taxon>Tracheophyta</taxon>
        <taxon>Spermatophyta</taxon>
        <taxon>Magnoliopsida</taxon>
        <taxon>Liliopsida</taxon>
        <taxon>Asparagales</taxon>
        <taxon>Orchidaceae</taxon>
        <taxon>Apostasioideae</taxon>
        <taxon>Apostasia</taxon>
    </lineage>
</organism>
<protein>
    <recommendedName>
        <fullName evidence="2">Retrotransposon gag domain-containing protein</fullName>
    </recommendedName>
</protein>
<evidence type="ECO:0000259" key="2">
    <source>
        <dbReference type="Pfam" id="PF03732"/>
    </source>
</evidence>
<evidence type="ECO:0000313" key="3">
    <source>
        <dbReference type="EMBL" id="PKA55217.1"/>
    </source>
</evidence>
<proteinExistence type="predicted"/>
<keyword evidence="4" id="KW-1185">Reference proteome</keyword>